<keyword evidence="3" id="KW-0997">Cell inner membrane</keyword>
<keyword evidence="1" id="KW-0813">Transport</keyword>
<feature type="domain" description="ABC transporter" evidence="8">
    <location>
        <begin position="2"/>
        <end position="230"/>
    </location>
</feature>
<dbReference type="Pfam" id="PF00005">
    <property type="entry name" value="ABC_tran"/>
    <property type="match status" value="1"/>
</dbReference>
<dbReference type="SUPFAM" id="SSF52540">
    <property type="entry name" value="P-loop containing nucleoside triphosphate hydrolases"/>
    <property type="match status" value="1"/>
</dbReference>
<evidence type="ECO:0000256" key="5">
    <source>
        <dbReference type="ARBA" id="ARBA00022840"/>
    </source>
</evidence>
<keyword evidence="2" id="KW-1003">Cell membrane</keyword>
<evidence type="ECO:0000256" key="7">
    <source>
        <dbReference type="ARBA" id="ARBA00023136"/>
    </source>
</evidence>
<dbReference type="RefSeq" id="WP_068239942.1">
    <property type="nucleotide sequence ID" value="NZ_LPUY01000008.1"/>
</dbReference>
<accession>A0A132C4G4</accession>
<dbReference type="OrthoDB" id="9802264at2"/>
<dbReference type="Proteomes" id="UP000068382">
    <property type="component" value="Unassembled WGS sequence"/>
</dbReference>
<evidence type="ECO:0000256" key="4">
    <source>
        <dbReference type="ARBA" id="ARBA00022741"/>
    </source>
</evidence>
<keyword evidence="9" id="KW-0378">Hydrolase</keyword>
<evidence type="ECO:0000256" key="3">
    <source>
        <dbReference type="ARBA" id="ARBA00022519"/>
    </source>
</evidence>
<gene>
    <name evidence="9" type="primary">thiQ</name>
    <name evidence="9" type="ORF">TRIHO_02960</name>
</gene>
<evidence type="ECO:0000256" key="1">
    <source>
        <dbReference type="ARBA" id="ARBA00022448"/>
    </source>
</evidence>
<dbReference type="EMBL" id="LPUY01000008">
    <property type="protein sequence ID" value="KUP94960.1"/>
    <property type="molecule type" value="Genomic_DNA"/>
</dbReference>
<dbReference type="PROSITE" id="PS50893">
    <property type="entry name" value="ABC_TRANSPORTER_2"/>
    <property type="match status" value="1"/>
</dbReference>
<dbReference type="AlphaFoldDB" id="A0A132C4G4"/>
<dbReference type="InterPro" id="IPR003593">
    <property type="entry name" value="AAA+_ATPase"/>
</dbReference>
<dbReference type="InterPro" id="IPR050093">
    <property type="entry name" value="ABC_SmlMolc_Importer"/>
</dbReference>
<dbReference type="GO" id="GO:0005524">
    <property type="term" value="F:ATP binding"/>
    <property type="evidence" value="ECO:0007669"/>
    <property type="project" value="UniProtKB-KW"/>
</dbReference>
<keyword evidence="5 9" id="KW-0067">ATP-binding</keyword>
<comment type="caution">
    <text evidence="9">The sequence shown here is derived from an EMBL/GenBank/DDBJ whole genome shotgun (WGS) entry which is preliminary data.</text>
</comment>
<dbReference type="EC" id="3.6.3.-" evidence="9"/>
<evidence type="ECO:0000313" key="10">
    <source>
        <dbReference type="Proteomes" id="UP000068382"/>
    </source>
</evidence>
<name>A0A132C4G4_9RHOB</name>
<organism evidence="9 10">
    <name type="scientific">Tritonibacter horizontis</name>
    <dbReference type="NCBI Taxonomy" id="1768241"/>
    <lineage>
        <taxon>Bacteria</taxon>
        <taxon>Pseudomonadati</taxon>
        <taxon>Pseudomonadota</taxon>
        <taxon>Alphaproteobacteria</taxon>
        <taxon>Rhodobacterales</taxon>
        <taxon>Paracoccaceae</taxon>
        <taxon>Tritonibacter</taxon>
    </lineage>
</organism>
<keyword evidence="10" id="KW-1185">Reference proteome</keyword>
<dbReference type="PANTHER" id="PTHR42781">
    <property type="entry name" value="SPERMIDINE/PUTRESCINE IMPORT ATP-BINDING PROTEIN POTA"/>
    <property type="match status" value="1"/>
</dbReference>
<proteinExistence type="predicted"/>
<reference evidence="9 10" key="1">
    <citation type="submission" date="2015-12" db="EMBL/GenBank/DDBJ databases">
        <title>Genome sequence of the marine Rhodobacteraceae strain O3.65, Candidatus Tritonibacter horizontis.</title>
        <authorList>
            <person name="Poehlein A."/>
            <person name="Giebel H.A."/>
            <person name="Voget S."/>
            <person name="Brinkhoff T."/>
        </authorList>
    </citation>
    <scope>NUCLEOTIDE SEQUENCE [LARGE SCALE GENOMIC DNA]</scope>
    <source>
        <strain evidence="9 10">O3.65</strain>
    </source>
</reference>
<keyword evidence="6" id="KW-1278">Translocase</keyword>
<protein>
    <submittedName>
        <fullName evidence="9">Thiamine import ATP-binding protein ThiQ</fullName>
        <ecNumber evidence="9">3.6.3.-</ecNumber>
    </submittedName>
</protein>
<dbReference type="Gene3D" id="3.40.50.300">
    <property type="entry name" value="P-loop containing nucleotide triphosphate hydrolases"/>
    <property type="match status" value="1"/>
</dbReference>
<evidence type="ECO:0000256" key="6">
    <source>
        <dbReference type="ARBA" id="ARBA00022967"/>
    </source>
</evidence>
<keyword evidence="4" id="KW-0547">Nucleotide-binding</keyword>
<sequence>MLKLEALDLRKGTFRLQADLEIQPGAQVAVIGPSGAGKSTLLEALAGFVPPAAGRISWQGQDVTGQPPGERPVAMLFQDGNLFPHLTVAQNVGLGIDPNRRLSPQEEARVTAALARVGLAGMEGRKPAALSGGQHSRAALARVLVQNRALLLLDEPFAALGPALKSEMLDLVSEIAQETGATLLMVSHDPQDARRISREVVLVADGRAHPPAATASILDSPPPALRAYLGATPDR</sequence>
<evidence type="ECO:0000313" key="9">
    <source>
        <dbReference type="EMBL" id="KUP94960.1"/>
    </source>
</evidence>
<dbReference type="SMART" id="SM00382">
    <property type="entry name" value="AAA"/>
    <property type="match status" value="1"/>
</dbReference>
<dbReference type="PANTHER" id="PTHR42781:SF1">
    <property type="entry name" value="THIAMINE IMPORT ATP-BINDING PROTEIN THIQ"/>
    <property type="match status" value="1"/>
</dbReference>
<dbReference type="InterPro" id="IPR027417">
    <property type="entry name" value="P-loop_NTPase"/>
</dbReference>
<dbReference type="InterPro" id="IPR003439">
    <property type="entry name" value="ABC_transporter-like_ATP-bd"/>
</dbReference>
<evidence type="ECO:0000256" key="2">
    <source>
        <dbReference type="ARBA" id="ARBA00022475"/>
    </source>
</evidence>
<dbReference type="PATRIC" id="fig|1768241.3.peg.296"/>
<keyword evidence="7" id="KW-0472">Membrane</keyword>
<evidence type="ECO:0000259" key="8">
    <source>
        <dbReference type="PROSITE" id="PS50893"/>
    </source>
</evidence>
<dbReference type="GO" id="GO:0016887">
    <property type="term" value="F:ATP hydrolysis activity"/>
    <property type="evidence" value="ECO:0007669"/>
    <property type="project" value="InterPro"/>
</dbReference>